<dbReference type="Proteomes" id="UP000241436">
    <property type="component" value="Unassembled WGS sequence"/>
</dbReference>
<sequence length="79" mass="8954">MDVLTLNEDEEKERCRSHRLYWKEAVRCEEAKAYLAGCVMLGSALETLLVLMVNVFPEEAAATGRLPKKDGTDQRRKAV</sequence>
<name>A0A2T4U167_9BACT</name>
<dbReference type="AlphaFoldDB" id="A0A2T4U167"/>
<keyword evidence="2" id="KW-1185">Reference proteome</keyword>
<gene>
    <name evidence="1" type="ORF">CLG94_00620</name>
</gene>
<dbReference type="RefSeq" id="WP_107560973.1">
    <property type="nucleotide sequence ID" value="NZ_NVQC01000008.1"/>
</dbReference>
<reference evidence="2" key="2">
    <citation type="journal article" date="2018" name="Environ. Microbiol.">
        <title>Bloom of a denitrifying methanotroph, 'Candidatus Methylomirabilis limnetica', in a deep stratified lake.</title>
        <authorList>
            <person name="Graf J.S."/>
            <person name="Mayr M.J."/>
            <person name="Marchant H.K."/>
            <person name="Tienken D."/>
            <person name="Hach P.F."/>
            <person name="Brand A."/>
            <person name="Schubert C.J."/>
            <person name="Kuypers M.M."/>
            <person name="Milucka J."/>
        </authorList>
    </citation>
    <scope>NUCLEOTIDE SEQUENCE [LARGE SCALE GENOMIC DNA]</scope>
    <source>
        <strain evidence="2">Zug</strain>
    </source>
</reference>
<dbReference type="EMBL" id="NVQC01000008">
    <property type="protein sequence ID" value="PTL37068.1"/>
    <property type="molecule type" value="Genomic_DNA"/>
</dbReference>
<proteinExistence type="predicted"/>
<evidence type="ECO:0000313" key="1">
    <source>
        <dbReference type="EMBL" id="PTL37068.1"/>
    </source>
</evidence>
<comment type="caution">
    <text evidence="1">The sequence shown here is derived from an EMBL/GenBank/DDBJ whole genome shotgun (WGS) entry which is preliminary data.</text>
</comment>
<reference evidence="1 2" key="1">
    <citation type="submission" date="2017-09" db="EMBL/GenBank/DDBJ databases">
        <title>Bloom of a denitrifying methanotroph, Candidatus Methylomirabilis limnetica, in a deep stratified lake.</title>
        <authorList>
            <person name="Graf J.S."/>
            <person name="Marchant H.K."/>
            <person name="Tienken D."/>
            <person name="Hach P.F."/>
            <person name="Brand A."/>
            <person name="Schubert C.J."/>
            <person name="Kuypers M.M."/>
            <person name="Milucka J."/>
        </authorList>
    </citation>
    <scope>NUCLEOTIDE SEQUENCE [LARGE SCALE GENOMIC DNA]</scope>
    <source>
        <strain evidence="1 2">Zug</strain>
    </source>
</reference>
<accession>A0A2T4U167</accession>
<organism evidence="1 2">
    <name type="scientific">Candidatus Methylomirabilis limnetica</name>
    <dbReference type="NCBI Taxonomy" id="2033718"/>
    <lineage>
        <taxon>Bacteria</taxon>
        <taxon>Candidatus Methylomirabilota</taxon>
        <taxon>Candidatus Methylomirabilia</taxon>
        <taxon>Candidatus Methylomirabilales</taxon>
        <taxon>Candidatus Methylomirabilaceae</taxon>
        <taxon>Candidatus Methylomirabilis</taxon>
    </lineage>
</organism>
<evidence type="ECO:0000313" key="2">
    <source>
        <dbReference type="Proteomes" id="UP000241436"/>
    </source>
</evidence>
<protein>
    <submittedName>
        <fullName evidence="1">Uncharacterized protein</fullName>
    </submittedName>
</protein>